<organism evidence="8 9">
    <name type="scientific">Blastopirellula sediminis</name>
    <dbReference type="NCBI Taxonomy" id="2894196"/>
    <lineage>
        <taxon>Bacteria</taxon>
        <taxon>Pseudomonadati</taxon>
        <taxon>Planctomycetota</taxon>
        <taxon>Planctomycetia</taxon>
        <taxon>Pirellulales</taxon>
        <taxon>Pirellulaceae</taxon>
        <taxon>Blastopirellula</taxon>
    </lineage>
</organism>
<evidence type="ECO:0000256" key="4">
    <source>
        <dbReference type="ARBA" id="ARBA00022989"/>
    </source>
</evidence>
<dbReference type="Gene3D" id="1.20.1510.10">
    <property type="entry name" value="Cation efflux protein transmembrane domain"/>
    <property type="match status" value="1"/>
</dbReference>
<evidence type="ECO:0000256" key="2">
    <source>
        <dbReference type="ARBA" id="ARBA00022448"/>
    </source>
</evidence>
<dbReference type="PANTHER" id="PTHR43840:SF15">
    <property type="entry name" value="MITOCHONDRIAL METAL TRANSPORTER 1-RELATED"/>
    <property type="match status" value="1"/>
</dbReference>
<dbReference type="Pfam" id="PF01545">
    <property type="entry name" value="Cation_efflux"/>
    <property type="match status" value="1"/>
</dbReference>
<gene>
    <name evidence="8" type="ORF">LOC68_19285</name>
</gene>
<keyword evidence="4 6" id="KW-1133">Transmembrane helix</keyword>
<evidence type="ECO:0000256" key="3">
    <source>
        <dbReference type="ARBA" id="ARBA00022692"/>
    </source>
</evidence>
<proteinExistence type="predicted"/>
<feature type="transmembrane region" description="Helical" evidence="6">
    <location>
        <begin position="50"/>
        <end position="70"/>
    </location>
</feature>
<dbReference type="InterPro" id="IPR027469">
    <property type="entry name" value="Cation_efflux_TMD_sf"/>
</dbReference>
<keyword evidence="5 6" id="KW-0472">Membrane</keyword>
<evidence type="ECO:0000256" key="6">
    <source>
        <dbReference type="SAM" id="Phobius"/>
    </source>
</evidence>
<dbReference type="Proteomes" id="UP001139103">
    <property type="component" value="Unassembled WGS sequence"/>
</dbReference>
<dbReference type="InterPro" id="IPR058533">
    <property type="entry name" value="Cation_efflux_TM"/>
</dbReference>
<comment type="subcellular location">
    <subcellularLocation>
        <location evidence="1">Membrane</location>
        <topology evidence="1">Multi-pass membrane protein</topology>
    </subcellularLocation>
</comment>
<keyword evidence="9" id="KW-1185">Reference proteome</keyword>
<sequence length="317" mass="33645">MTTDANGASTIERQSLETGKWANLFMAVAGVVAAYASHSDALLVDGLYSGVNFFSAIIAARISQSLLAPPDARYPFGYDAYEAIYVKYRSLVLLGIISFAIFGAIAKIIRYAGGGEVAALNFGPIVIYMVAMVAICFGLAAWHYKNWKLTGSRSELLQTEMKAAVVDGIISAGAGGGLVGAALLRGTPLEFIVPVSDSIVVLIMCGFIVGQPLRIFLSSLHEVAGGMAPEDVCAKARSIAEETAKGQEVDVLTVSTTKLGRSYFVIAYLKPKTSVTAEEVDAFREKLMSECQEAIGIVKTEVIITANPPYEAPQPQG</sequence>
<evidence type="ECO:0000259" key="7">
    <source>
        <dbReference type="Pfam" id="PF01545"/>
    </source>
</evidence>
<dbReference type="SUPFAM" id="SSF161111">
    <property type="entry name" value="Cation efflux protein transmembrane domain-like"/>
    <property type="match status" value="1"/>
</dbReference>
<dbReference type="GO" id="GO:0015341">
    <property type="term" value="F:zinc efflux antiporter activity"/>
    <property type="evidence" value="ECO:0007669"/>
    <property type="project" value="TreeGrafter"/>
</dbReference>
<dbReference type="GO" id="GO:0015093">
    <property type="term" value="F:ferrous iron transmembrane transporter activity"/>
    <property type="evidence" value="ECO:0007669"/>
    <property type="project" value="TreeGrafter"/>
</dbReference>
<feature type="transmembrane region" description="Helical" evidence="6">
    <location>
        <begin position="125"/>
        <end position="144"/>
    </location>
</feature>
<dbReference type="InterPro" id="IPR050291">
    <property type="entry name" value="CDF_Transporter"/>
</dbReference>
<dbReference type="GO" id="GO:0015086">
    <property type="term" value="F:cadmium ion transmembrane transporter activity"/>
    <property type="evidence" value="ECO:0007669"/>
    <property type="project" value="TreeGrafter"/>
</dbReference>
<dbReference type="GO" id="GO:0005886">
    <property type="term" value="C:plasma membrane"/>
    <property type="evidence" value="ECO:0007669"/>
    <property type="project" value="TreeGrafter"/>
</dbReference>
<evidence type="ECO:0000256" key="1">
    <source>
        <dbReference type="ARBA" id="ARBA00004141"/>
    </source>
</evidence>
<feature type="transmembrane region" description="Helical" evidence="6">
    <location>
        <begin position="91"/>
        <end position="113"/>
    </location>
</feature>
<protein>
    <submittedName>
        <fullName evidence="8">Cation transporter</fullName>
    </submittedName>
</protein>
<accession>A0A9X1MQK6</accession>
<dbReference type="PANTHER" id="PTHR43840">
    <property type="entry name" value="MITOCHONDRIAL METAL TRANSPORTER 1-RELATED"/>
    <property type="match status" value="1"/>
</dbReference>
<dbReference type="RefSeq" id="WP_230221770.1">
    <property type="nucleotide sequence ID" value="NZ_JAJKFT010000010.1"/>
</dbReference>
<reference evidence="8" key="1">
    <citation type="submission" date="2021-11" db="EMBL/GenBank/DDBJ databases">
        <title>Genome sequence.</title>
        <authorList>
            <person name="Sun Q."/>
        </authorList>
    </citation>
    <scope>NUCLEOTIDE SEQUENCE</scope>
    <source>
        <strain evidence="8">JC732</strain>
    </source>
</reference>
<feature type="transmembrane region" description="Helical" evidence="6">
    <location>
        <begin position="21"/>
        <end position="38"/>
    </location>
</feature>
<evidence type="ECO:0000313" key="9">
    <source>
        <dbReference type="Proteomes" id="UP001139103"/>
    </source>
</evidence>
<evidence type="ECO:0000313" key="8">
    <source>
        <dbReference type="EMBL" id="MCC9630545.1"/>
    </source>
</evidence>
<dbReference type="GO" id="GO:0006882">
    <property type="term" value="P:intracellular zinc ion homeostasis"/>
    <property type="evidence" value="ECO:0007669"/>
    <property type="project" value="TreeGrafter"/>
</dbReference>
<dbReference type="EMBL" id="JAJKFT010000010">
    <property type="protein sequence ID" value="MCC9630545.1"/>
    <property type="molecule type" value="Genomic_DNA"/>
</dbReference>
<dbReference type="AlphaFoldDB" id="A0A9X1MQK6"/>
<feature type="transmembrane region" description="Helical" evidence="6">
    <location>
        <begin position="164"/>
        <end position="185"/>
    </location>
</feature>
<keyword evidence="3 6" id="KW-0812">Transmembrane</keyword>
<evidence type="ECO:0000256" key="5">
    <source>
        <dbReference type="ARBA" id="ARBA00023136"/>
    </source>
</evidence>
<feature type="domain" description="Cation efflux protein transmembrane" evidence="7">
    <location>
        <begin position="21"/>
        <end position="220"/>
    </location>
</feature>
<comment type="caution">
    <text evidence="8">The sequence shown here is derived from an EMBL/GenBank/DDBJ whole genome shotgun (WGS) entry which is preliminary data.</text>
</comment>
<keyword evidence="2" id="KW-0813">Transport</keyword>
<name>A0A9X1MQK6_9BACT</name>
<feature type="transmembrane region" description="Helical" evidence="6">
    <location>
        <begin position="191"/>
        <end position="210"/>
    </location>
</feature>